<gene>
    <name evidence="4" type="ORF">GCM10025791_25390</name>
</gene>
<feature type="transmembrane region" description="Helical" evidence="2">
    <location>
        <begin position="147"/>
        <end position="175"/>
    </location>
</feature>
<feature type="transmembrane region" description="Helical" evidence="2">
    <location>
        <begin position="34"/>
        <end position="66"/>
    </location>
</feature>
<feature type="transmembrane region" description="Helical" evidence="2">
    <location>
        <begin position="202"/>
        <end position="222"/>
    </location>
</feature>
<dbReference type="AlphaFoldDB" id="A0AAV3U350"/>
<feature type="domain" description="Protein-glutamine gamma-glutamyltransferase-like C-terminal" evidence="3">
    <location>
        <begin position="474"/>
        <end position="542"/>
    </location>
</feature>
<accession>A0AAV3U350</accession>
<dbReference type="Pfam" id="PF13559">
    <property type="entry name" value="DUF4129"/>
    <property type="match status" value="1"/>
</dbReference>
<dbReference type="EMBL" id="BAABLX010000024">
    <property type="protein sequence ID" value="GAA4945160.1"/>
    <property type="molecule type" value="Genomic_DNA"/>
</dbReference>
<evidence type="ECO:0000313" key="5">
    <source>
        <dbReference type="Proteomes" id="UP001409585"/>
    </source>
</evidence>
<keyword evidence="2" id="KW-0472">Membrane</keyword>
<keyword evidence="2" id="KW-0812">Transmembrane</keyword>
<protein>
    <submittedName>
        <fullName evidence="4">DUF4129 domain-containing protein</fullName>
    </submittedName>
</protein>
<reference evidence="5" key="1">
    <citation type="journal article" date="2019" name="Int. J. Syst. Evol. Microbiol.">
        <title>The Global Catalogue of Microorganisms (GCM) 10K type strain sequencing project: providing services to taxonomists for standard genome sequencing and annotation.</title>
        <authorList>
            <consortium name="The Broad Institute Genomics Platform"/>
            <consortium name="The Broad Institute Genome Sequencing Center for Infectious Disease"/>
            <person name="Wu L."/>
            <person name="Ma J."/>
        </authorList>
    </citation>
    <scope>NUCLEOTIDE SEQUENCE [LARGE SCALE GENOMIC DNA]</scope>
    <source>
        <strain evidence="5">JCM 19134</strain>
    </source>
</reference>
<dbReference type="RefSeq" id="WP_345422599.1">
    <property type="nucleotide sequence ID" value="NZ_AP031496.1"/>
</dbReference>
<feature type="compositionally biased region" description="Polar residues" evidence="1">
    <location>
        <begin position="248"/>
        <end position="263"/>
    </location>
</feature>
<evidence type="ECO:0000313" key="4">
    <source>
        <dbReference type="EMBL" id="GAA4945160.1"/>
    </source>
</evidence>
<proteinExistence type="predicted"/>
<feature type="transmembrane region" description="Helical" evidence="2">
    <location>
        <begin position="390"/>
        <end position="412"/>
    </location>
</feature>
<organism evidence="4 5">
    <name type="scientific">Halioxenophilus aromaticivorans</name>
    <dbReference type="NCBI Taxonomy" id="1306992"/>
    <lineage>
        <taxon>Bacteria</taxon>
        <taxon>Pseudomonadati</taxon>
        <taxon>Pseudomonadota</taxon>
        <taxon>Gammaproteobacteria</taxon>
        <taxon>Alteromonadales</taxon>
        <taxon>Alteromonadaceae</taxon>
        <taxon>Halioxenophilus</taxon>
    </lineage>
</organism>
<name>A0AAV3U350_9ALTE</name>
<sequence length="550" mass="62148">MNLDSITIEPRLRGHWEAVDVGFKLAQRWYWPLFLLWAIPLLVIALPATLVLQHGLIWAYLLIWWFKPLYDRAPLFFASRALFGAPPSVLEALKQSRSLFTFDALAALTWRRFSFTRSYDLPITVLEHLKSNTRAHRLKVLHHRGSGVATATSFICVVLESCLALGGLVLIQILLPQQSDVNLLNGIISDSEAMLWLEHTCYLIAIAVIGPFYVCAGFMLYINRRVELEAWDVEIQFRTLAGQLEQKATTTVQPASNSSQDGTPSGSPDNLSGSSSSKSSGSPGNTAMLVMASLLSGFLLSAPQPSLANTGTVEPVTPRIVNTPEQAQQQIQEIFNSETFNQQQTVTRWRFKNQADERDSNWWDRFVEWLEDLFDFNVDQPEFNKDGANIAALVVEILLWCLAIGVVSWVVYRYRKQIQHWLNRRQPTDKKPAAELPTVMFGLDVATDSLPNDVQAEVSEQIEQHNYRAALSLLYRATLTQLMQHKGLKFSNSTTENECVALVKSSQNETTWRYTQQLTLAWQSLAYGHKTPQPDHIAQLNSHYKEVFGP</sequence>
<keyword evidence="5" id="KW-1185">Reference proteome</keyword>
<keyword evidence="2" id="KW-1133">Transmembrane helix</keyword>
<feature type="compositionally biased region" description="Low complexity" evidence="1">
    <location>
        <begin position="264"/>
        <end position="283"/>
    </location>
</feature>
<comment type="caution">
    <text evidence="4">The sequence shown here is derived from an EMBL/GenBank/DDBJ whole genome shotgun (WGS) entry which is preliminary data.</text>
</comment>
<dbReference type="InterPro" id="IPR025403">
    <property type="entry name" value="TgpA-like_C"/>
</dbReference>
<evidence type="ECO:0000256" key="1">
    <source>
        <dbReference type="SAM" id="MobiDB-lite"/>
    </source>
</evidence>
<dbReference type="Proteomes" id="UP001409585">
    <property type="component" value="Unassembled WGS sequence"/>
</dbReference>
<feature type="region of interest" description="Disordered" evidence="1">
    <location>
        <begin position="248"/>
        <end position="283"/>
    </location>
</feature>
<evidence type="ECO:0000259" key="3">
    <source>
        <dbReference type="Pfam" id="PF13559"/>
    </source>
</evidence>
<evidence type="ECO:0000256" key="2">
    <source>
        <dbReference type="SAM" id="Phobius"/>
    </source>
</evidence>